<gene>
    <name evidence="1" type="ORF">Edafosvirus2_64</name>
</gene>
<protein>
    <submittedName>
        <fullName evidence="1">Uncharacterized protein</fullName>
    </submittedName>
</protein>
<organism evidence="1">
    <name type="scientific">Edafosvirus sp</name>
    <dbReference type="NCBI Taxonomy" id="2487765"/>
    <lineage>
        <taxon>Viruses</taxon>
        <taxon>Varidnaviria</taxon>
        <taxon>Bamfordvirae</taxon>
        <taxon>Nucleocytoviricota</taxon>
        <taxon>Megaviricetes</taxon>
        <taxon>Imitervirales</taxon>
        <taxon>Mimiviridae</taxon>
        <taxon>Klosneuvirinae</taxon>
    </lineage>
</organism>
<reference evidence="1" key="1">
    <citation type="submission" date="2018-10" db="EMBL/GenBank/DDBJ databases">
        <title>Hidden diversity of soil giant viruses.</title>
        <authorList>
            <person name="Schulz F."/>
            <person name="Alteio L."/>
            <person name="Goudeau D."/>
            <person name="Ryan E.M."/>
            <person name="Malmstrom R.R."/>
            <person name="Blanchard J."/>
            <person name="Woyke T."/>
        </authorList>
    </citation>
    <scope>NUCLEOTIDE SEQUENCE</scope>
    <source>
        <strain evidence="1">EDV1</strain>
    </source>
</reference>
<accession>A0A3G4ZSM3</accession>
<dbReference type="EMBL" id="MK072067">
    <property type="protein sequence ID" value="AYV77885.1"/>
    <property type="molecule type" value="Genomic_DNA"/>
</dbReference>
<sequence length="191" mass="21516">MTQRAIDTFNRLSAELTKLDRIFAIRQEQWKAFCDDRMHLTSTQKKEVGRHMIAIGKKRMAVHDRLHKLKFQIIVEKQRQQEQDEKEFLAMLVEASKIFAKDHPVCVSVSPRGIVCIHRMRGDHPSAICAGLGHDHLWISGESARSVLARYHLPTSRDPDFANGFLAGQIARASGGTLGVCGTSVVFSRPN</sequence>
<name>A0A3G4ZSM3_9VIRU</name>
<evidence type="ECO:0000313" key="1">
    <source>
        <dbReference type="EMBL" id="AYV77885.1"/>
    </source>
</evidence>
<proteinExistence type="predicted"/>